<gene>
    <name evidence="1" type="ORF">E5S67_06266</name>
</gene>
<keyword evidence="2" id="KW-1185">Reference proteome</keyword>
<proteinExistence type="predicted"/>
<reference evidence="1 2" key="1">
    <citation type="journal article" date="2020" name="Sci. Rep.">
        <title>A novel cyanobacterial geosmin producer, revising GeoA distribution and dispersion patterns in Bacteria.</title>
        <authorList>
            <person name="Churro C."/>
            <person name="Semedo-Aguiar A.P."/>
            <person name="Silva A.D."/>
            <person name="Pereira-Leal J.B."/>
            <person name="Leite R.B."/>
        </authorList>
    </citation>
    <scope>NUCLEOTIDE SEQUENCE [LARGE SCALE GENOMIC DNA]</scope>
    <source>
        <strain evidence="1 2">IPMA8</strain>
    </source>
</reference>
<dbReference type="Proteomes" id="UP000702425">
    <property type="component" value="Unassembled WGS sequence"/>
</dbReference>
<evidence type="ECO:0000313" key="1">
    <source>
        <dbReference type="EMBL" id="NQE38481.1"/>
    </source>
</evidence>
<organism evidence="1 2">
    <name type="scientific">Microcoleus asticus IPMA8</name>
    <dbReference type="NCBI Taxonomy" id="2563858"/>
    <lineage>
        <taxon>Bacteria</taxon>
        <taxon>Bacillati</taxon>
        <taxon>Cyanobacteriota</taxon>
        <taxon>Cyanophyceae</taxon>
        <taxon>Oscillatoriophycideae</taxon>
        <taxon>Oscillatoriales</taxon>
        <taxon>Microcoleaceae</taxon>
        <taxon>Microcoleus</taxon>
        <taxon>Microcoleus asticus</taxon>
    </lineage>
</organism>
<accession>A0ABX2D7D7</accession>
<name>A0ABX2D7D7_9CYAN</name>
<comment type="caution">
    <text evidence="1">The sequence shown here is derived from an EMBL/GenBank/DDBJ whole genome shotgun (WGS) entry which is preliminary data.</text>
</comment>
<protein>
    <submittedName>
        <fullName evidence="1">Uncharacterized protein</fullName>
    </submittedName>
</protein>
<dbReference type="RefSeq" id="WP_172193211.1">
    <property type="nucleotide sequence ID" value="NZ_CAWPPK010000150.1"/>
</dbReference>
<dbReference type="EMBL" id="SRRZ01000233">
    <property type="protein sequence ID" value="NQE38481.1"/>
    <property type="molecule type" value="Genomic_DNA"/>
</dbReference>
<sequence length="135" mass="16040">MSITVEKFDYNKFQTEKVQFAIDLDREVFNVSEGTNSRYIDDELGMSPLWRGKFSVEEYRQIMWQQIQHHLPRYLSKGLNSFYQPYLVANSDIFRSIMQLAEAYRDNGRLKLIYITDRSHAELIARCVDYLANLI</sequence>
<evidence type="ECO:0000313" key="2">
    <source>
        <dbReference type="Proteomes" id="UP000702425"/>
    </source>
</evidence>